<name>A0A6C2U1G4_PONDE</name>
<reference evidence="2 3" key="1">
    <citation type="submission" date="2019-04" db="EMBL/GenBank/DDBJ databases">
        <authorList>
            <person name="Van Vliet M D."/>
        </authorList>
    </citation>
    <scope>NUCLEOTIDE SEQUENCE [LARGE SCALE GENOMIC DNA]</scope>
    <source>
        <strain evidence="2 3">F1</strain>
    </source>
</reference>
<dbReference type="InterPro" id="IPR002105">
    <property type="entry name" value="Dockerin_1_rpt"/>
</dbReference>
<feature type="chain" id="PRO_5025378076" description="Dockerin domain-containing protein" evidence="1">
    <location>
        <begin position="22"/>
        <end position="1226"/>
    </location>
</feature>
<dbReference type="CDD" id="cd14256">
    <property type="entry name" value="Dockerin_I"/>
    <property type="match status" value="1"/>
</dbReference>
<accession>A0A6C2U1G4</accession>
<dbReference type="AlphaFoldDB" id="A0A6C2U1G4"/>
<gene>
    <name evidence="2" type="ORF">PDESU_02206</name>
</gene>
<keyword evidence="1" id="KW-0732">Signal</keyword>
<feature type="signal peptide" evidence="1">
    <location>
        <begin position="1"/>
        <end position="21"/>
    </location>
</feature>
<evidence type="ECO:0000256" key="1">
    <source>
        <dbReference type="SAM" id="SignalP"/>
    </source>
</evidence>
<keyword evidence="3" id="KW-1185">Reference proteome</keyword>
<dbReference type="EMBL" id="CAAHFG010000001">
    <property type="protein sequence ID" value="VGO13649.1"/>
    <property type="molecule type" value="Genomic_DNA"/>
</dbReference>
<dbReference type="InterPro" id="IPR036439">
    <property type="entry name" value="Dockerin_dom_sf"/>
</dbReference>
<dbReference type="Gene3D" id="1.10.1330.10">
    <property type="entry name" value="Dockerin domain"/>
    <property type="match status" value="1"/>
</dbReference>
<dbReference type="Proteomes" id="UP000366872">
    <property type="component" value="Unassembled WGS sequence"/>
</dbReference>
<dbReference type="Pfam" id="PF00404">
    <property type="entry name" value="Dockerin_1"/>
    <property type="match status" value="1"/>
</dbReference>
<evidence type="ECO:0000313" key="3">
    <source>
        <dbReference type="Proteomes" id="UP000366872"/>
    </source>
</evidence>
<dbReference type="SUPFAM" id="SSF63446">
    <property type="entry name" value="Type I dockerin domain"/>
    <property type="match status" value="1"/>
</dbReference>
<dbReference type="InterPro" id="IPR018247">
    <property type="entry name" value="EF_Hand_1_Ca_BS"/>
</dbReference>
<evidence type="ECO:0000313" key="2">
    <source>
        <dbReference type="EMBL" id="VGO13649.1"/>
    </source>
</evidence>
<proteinExistence type="predicted"/>
<sequence length="1226" mass="131435">MKSIFKWMVIGLALAGNALFAAEPMQITVCPRLTPNALGETNFVRQVEELFIHQLDEWSAVLENISHFKFYSTPVVWLNKREPALLSQSVANLAAMGKDFAVEVGIRKGHESTEEGILDPITAAGGTVDFIITDNVFVKSQFKASTTNIYNWTYEDAVTNYATYVAGIKENYPDLKVGILEAAFRFHWEDQAIFPAEDPSKDYGDLKTILVDVIAACDALGTKIDIFQPEYSYERIVNTENGWAKLQAMEAFCEQQGLEFYFLFNDHTGGNTSDQLFHENVMNCLREVKANGLTPALGTVQSWYDHPVAILPEDQPYTFMYLANAFIRESVSTWTWSGTEFAEWDFNSTTLDPVGTNLVASSNIYDSVLIDVGTGTGSHRSFIFKEPGYGKNGAMDVNELNYFDNGLSIQWDLHDLTGNTADGGSTMAYLMLSDNNNRARYYPGKDNNGLSFSITRKFASSLTNDYYFLEIHRLSDDGATAPQQILKQNLALPSGGSAPVAPTGLNITLDGTGTDVSYSISVSGTTFVGGLTQVSGSITNIVEADYSNFVLAVGAYNSGAVNEGASYVLDAVVTDPLPADTAEVVVHAENWNGALAGWNVYASTAGQQPVATNSIGADTYDGVFFDVGNITNAQRSYMYKEPGYGQNSGMGADELNYFEKPLDIQWDLSELAGDPGSKATSTYLGLFDTNNRNKYYYGKGNNGLVFSINRKYWAGGTNDYYYLEIMHTTSAAGPVRLLKHNFTLPSGTNETDLVAPTGLDIMLDGTGGNVSYSVTVSGTTFAGGDREISGSFTNIVETDYSAFALAIGACNVGVGVVDAPSFITDSIVIEALPISALPFDVIVGPNLIPNGSFGQLSNMTPPGEDKYNVAGSFGDYSGLWGKTADVVGWSPYHADPDGLTGHIGAPYTDDGGLLGGTFYLDTHIASDGELTLNSSMNYRNGMKQENILGQVSPGATYELRVDVAQPNSNTDQSSATFTAALTAGADASNTAQAVAGSLMSIAADTLPDAAGTYQTATISGADLLAAQAPIHVIIDHVNTEAIVDYPGGTPNPTNVTQVSQLKVYEVALVITVPEAGDVNKDGVIDAADLALANTYLAGDGGETATNRQAVLIAQGSTPVEALTALNLTDFDVNGDGYFDAGDVTALEALLVPDPVAVQVEFSAGMLNFVWNSNDGKTYDLESCDNLSFTNWTPHGSHTNMSAAELTNTIIGVSADDPVRFFRIIEK</sequence>
<dbReference type="GO" id="GO:0000272">
    <property type="term" value="P:polysaccharide catabolic process"/>
    <property type="evidence" value="ECO:0007669"/>
    <property type="project" value="InterPro"/>
</dbReference>
<organism evidence="2 3">
    <name type="scientific">Pontiella desulfatans</name>
    <dbReference type="NCBI Taxonomy" id="2750659"/>
    <lineage>
        <taxon>Bacteria</taxon>
        <taxon>Pseudomonadati</taxon>
        <taxon>Kiritimatiellota</taxon>
        <taxon>Kiritimatiellia</taxon>
        <taxon>Kiritimatiellales</taxon>
        <taxon>Pontiellaceae</taxon>
        <taxon>Pontiella</taxon>
    </lineage>
</organism>
<protein>
    <recommendedName>
        <fullName evidence="4">Dockerin domain-containing protein</fullName>
    </recommendedName>
</protein>
<evidence type="ECO:0008006" key="4">
    <source>
        <dbReference type="Google" id="ProtNLM"/>
    </source>
</evidence>
<dbReference type="GO" id="GO:0004553">
    <property type="term" value="F:hydrolase activity, hydrolyzing O-glycosyl compounds"/>
    <property type="evidence" value="ECO:0007669"/>
    <property type="project" value="InterPro"/>
</dbReference>
<dbReference type="PROSITE" id="PS00018">
    <property type="entry name" value="EF_HAND_1"/>
    <property type="match status" value="1"/>
</dbReference>